<evidence type="ECO:0000313" key="3">
    <source>
        <dbReference type="EMBL" id="MYM71917.1"/>
    </source>
</evidence>
<reference evidence="3 4" key="1">
    <citation type="submission" date="2019-12" db="EMBL/GenBank/DDBJ databases">
        <title>Novel species isolated from a subtropical stream in China.</title>
        <authorList>
            <person name="Lu H."/>
        </authorList>
    </citation>
    <scope>NUCLEOTIDE SEQUENCE [LARGE SCALE GENOMIC DNA]</scope>
    <source>
        <strain evidence="3 4">FT134W</strain>
    </source>
</reference>
<dbReference type="Gene3D" id="3.40.190.10">
    <property type="entry name" value="Periplasmic binding protein-like II"/>
    <property type="match status" value="2"/>
</dbReference>
<dbReference type="InterPro" id="IPR001638">
    <property type="entry name" value="Solute-binding_3/MltF_N"/>
</dbReference>
<gene>
    <name evidence="3" type="ORF">GTP56_06855</name>
</gene>
<dbReference type="AlphaFoldDB" id="A0A7X4KGA8"/>
<dbReference type="SUPFAM" id="SSF53850">
    <property type="entry name" value="Periplasmic binding protein-like II"/>
    <property type="match status" value="1"/>
</dbReference>
<dbReference type="Proteomes" id="UP000469734">
    <property type="component" value="Unassembled WGS sequence"/>
</dbReference>
<dbReference type="EMBL" id="WWCR01000005">
    <property type="protein sequence ID" value="MYM71917.1"/>
    <property type="molecule type" value="Genomic_DNA"/>
</dbReference>
<feature type="domain" description="Solute-binding protein family 3/N-terminal" evidence="2">
    <location>
        <begin position="44"/>
        <end position="268"/>
    </location>
</feature>
<evidence type="ECO:0000313" key="4">
    <source>
        <dbReference type="Proteomes" id="UP000469734"/>
    </source>
</evidence>
<name>A0A7X4KGA8_9BURK</name>
<keyword evidence="1" id="KW-0732">Signal</keyword>
<protein>
    <submittedName>
        <fullName evidence="3">Transporter substrate-binding domain-containing protein</fullName>
    </submittedName>
</protein>
<sequence>MPDSPAGETRLRKARRLLLTGLGGMALGAVSLSSFARPAAAHELLVVGTRFEGIYERRDNGEFAGMGVELLRLCARRHDYRLRFEIYPWRRAQELINNGTADVLVGPYKSAARQRTMRFSTQPFFRDEVAFYVRADRMPVWEGDYGLLQGRRIVTLNGWTYGPAFTRAQAQLTISVANSVESGLKMLAIGHVEMFATNRRDTDPVVAALGMQDKVMALAPLIDVQDAYFAYPLAPRQRDLPLQMDQLLAELKKNGELQRLARRFGVTAP</sequence>
<dbReference type="Pfam" id="PF00497">
    <property type="entry name" value="SBP_bac_3"/>
    <property type="match status" value="1"/>
</dbReference>
<comment type="caution">
    <text evidence="3">The sequence shown here is derived from an EMBL/GenBank/DDBJ whole genome shotgun (WGS) entry which is preliminary data.</text>
</comment>
<dbReference type="PROSITE" id="PS51318">
    <property type="entry name" value="TAT"/>
    <property type="match status" value="1"/>
</dbReference>
<accession>A0A7X4KGA8</accession>
<organism evidence="3 4">
    <name type="scientific">Duganella margarita</name>
    <dbReference type="NCBI Taxonomy" id="2692170"/>
    <lineage>
        <taxon>Bacteria</taxon>
        <taxon>Pseudomonadati</taxon>
        <taxon>Pseudomonadota</taxon>
        <taxon>Betaproteobacteria</taxon>
        <taxon>Burkholderiales</taxon>
        <taxon>Oxalobacteraceae</taxon>
        <taxon>Telluria group</taxon>
        <taxon>Duganella</taxon>
    </lineage>
</organism>
<dbReference type="PANTHER" id="PTHR35936:SF25">
    <property type="entry name" value="ABC TRANSPORTER SUBSTRATE-BINDING PROTEIN"/>
    <property type="match status" value="1"/>
</dbReference>
<dbReference type="PANTHER" id="PTHR35936">
    <property type="entry name" value="MEMBRANE-BOUND LYTIC MUREIN TRANSGLYCOSYLASE F"/>
    <property type="match status" value="1"/>
</dbReference>
<evidence type="ECO:0000256" key="1">
    <source>
        <dbReference type="ARBA" id="ARBA00022729"/>
    </source>
</evidence>
<evidence type="ECO:0000259" key="2">
    <source>
        <dbReference type="SMART" id="SM00062"/>
    </source>
</evidence>
<proteinExistence type="predicted"/>
<dbReference type="SMART" id="SM00062">
    <property type="entry name" value="PBPb"/>
    <property type="match status" value="1"/>
</dbReference>
<dbReference type="InterPro" id="IPR006311">
    <property type="entry name" value="TAT_signal"/>
</dbReference>